<evidence type="ECO:0000313" key="3">
    <source>
        <dbReference type="Proteomes" id="UP000826661"/>
    </source>
</evidence>
<name>A0A8G0PFZ7_9HYPO</name>
<protein>
    <submittedName>
        <fullName evidence="2">Uncharacterized protein</fullName>
    </submittedName>
</protein>
<organism evidence="2 3">
    <name type="scientific">Trichoderma simmonsii</name>
    <dbReference type="NCBI Taxonomy" id="1491479"/>
    <lineage>
        <taxon>Eukaryota</taxon>
        <taxon>Fungi</taxon>
        <taxon>Dikarya</taxon>
        <taxon>Ascomycota</taxon>
        <taxon>Pezizomycotina</taxon>
        <taxon>Sordariomycetes</taxon>
        <taxon>Hypocreomycetidae</taxon>
        <taxon>Hypocreales</taxon>
        <taxon>Hypocreaceae</taxon>
        <taxon>Trichoderma</taxon>
    </lineage>
</organism>
<feature type="compositionally biased region" description="Basic and acidic residues" evidence="1">
    <location>
        <begin position="19"/>
        <end position="34"/>
    </location>
</feature>
<dbReference type="EMBL" id="CP075865">
    <property type="protein sequence ID" value="QYS97844.1"/>
    <property type="molecule type" value="Genomic_DNA"/>
</dbReference>
<dbReference type="Proteomes" id="UP000826661">
    <property type="component" value="Chromosome II"/>
</dbReference>
<keyword evidence="3" id="KW-1185">Reference proteome</keyword>
<feature type="region of interest" description="Disordered" evidence="1">
    <location>
        <begin position="1"/>
        <end position="63"/>
    </location>
</feature>
<accession>A0A8G0PFZ7</accession>
<sequence>MSNTSPPSSSSGPTQGLKSGKDTETFETKRHSDANAEEPSQSTAAGQDRPSASIGALKQPDEEWDVIAEEEAAESRNARIPRGPVVIGRVGEKGSGRIIYLRQFVNKENSE</sequence>
<evidence type="ECO:0000256" key="1">
    <source>
        <dbReference type="SAM" id="MobiDB-lite"/>
    </source>
</evidence>
<proteinExistence type="predicted"/>
<gene>
    <name evidence="2" type="ORF">H0G86_005055</name>
</gene>
<evidence type="ECO:0000313" key="2">
    <source>
        <dbReference type="EMBL" id="QYS97844.1"/>
    </source>
</evidence>
<feature type="compositionally biased region" description="Low complexity" evidence="1">
    <location>
        <begin position="1"/>
        <end position="11"/>
    </location>
</feature>
<reference evidence="2 3" key="1">
    <citation type="journal article" date="2021" name="BMC Genomics">
        <title>Telomere-to-telomere genome assembly of asparaginase-producing Trichoderma simmonsii.</title>
        <authorList>
            <person name="Chung D."/>
            <person name="Kwon Y.M."/>
            <person name="Yang Y."/>
        </authorList>
    </citation>
    <scope>NUCLEOTIDE SEQUENCE [LARGE SCALE GENOMIC DNA]</scope>
    <source>
        <strain evidence="2 3">GH-Sj1</strain>
    </source>
</reference>
<dbReference type="AlphaFoldDB" id="A0A8G0PFZ7"/>